<gene>
    <name evidence="2" type="ORF">PCOR1329_LOCUS28985</name>
</gene>
<feature type="compositionally biased region" description="Basic residues" evidence="1">
    <location>
        <begin position="186"/>
        <end position="199"/>
    </location>
</feature>
<feature type="compositionally biased region" description="Low complexity" evidence="1">
    <location>
        <begin position="173"/>
        <end position="185"/>
    </location>
</feature>
<keyword evidence="3" id="KW-1185">Reference proteome</keyword>
<evidence type="ECO:0000256" key="1">
    <source>
        <dbReference type="SAM" id="MobiDB-lite"/>
    </source>
</evidence>
<comment type="caution">
    <text evidence="2">The sequence shown here is derived from an EMBL/GenBank/DDBJ whole genome shotgun (WGS) entry which is preliminary data.</text>
</comment>
<evidence type="ECO:0000313" key="2">
    <source>
        <dbReference type="EMBL" id="CAK0830303.1"/>
    </source>
</evidence>
<proteinExistence type="predicted"/>
<dbReference type="Proteomes" id="UP001189429">
    <property type="component" value="Unassembled WGS sequence"/>
</dbReference>
<feature type="region of interest" description="Disordered" evidence="1">
    <location>
        <begin position="1"/>
        <end position="90"/>
    </location>
</feature>
<feature type="region of interest" description="Disordered" evidence="1">
    <location>
        <begin position="149"/>
        <end position="222"/>
    </location>
</feature>
<reference evidence="2" key="1">
    <citation type="submission" date="2023-10" db="EMBL/GenBank/DDBJ databases">
        <authorList>
            <person name="Chen Y."/>
            <person name="Shah S."/>
            <person name="Dougan E. K."/>
            <person name="Thang M."/>
            <person name="Chan C."/>
        </authorList>
    </citation>
    <scope>NUCLEOTIDE SEQUENCE [LARGE SCALE GENOMIC DNA]</scope>
</reference>
<feature type="compositionally biased region" description="Low complexity" evidence="1">
    <location>
        <begin position="149"/>
        <end position="163"/>
    </location>
</feature>
<name>A0ABN9SG30_9DINO</name>
<feature type="region of interest" description="Disordered" evidence="1">
    <location>
        <begin position="99"/>
        <end position="118"/>
    </location>
</feature>
<feature type="non-terminal residue" evidence="2">
    <location>
        <position position="1"/>
    </location>
</feature>
<feature type="non-terminal residue" evidence="2">
    <location>
        <position position="222"/>
    </location>
</feature>
<evidence type="ECO:0000313" key="3">
    <source>
        <dbReference type="Proteomes" id="UP001189429"/>
    </source>
</evidence>
<dbReference type="EMBL" id="CAUYUJ010010810">
    <property type="protein sequence ID" value="CAK0830303.1"/>
    <property type="molecule type" value="Genomic_DNA"/>
</dbReference>
<accession>A0ABN9SG30</accession>
<feature type="compositionally biased region" description="Low complexity" evidence="1">
    <location>
        <begin position="200"/>
        <end position="222"/>
    </location>
</feature>
<protein>
    <submittedName>
        <fullName evidence="2">Uncharacterized protein</fullName>
    </submittedName>
</protein>
<sequence>QDARPLDEALLPGRPRQGPPRIRHEEPVRPGPGDARLRAQPARGESPLRGVLEPRQPHRCQLRRLRDEAGGSQSRAAARHGAGLRPEGGHGAVEVLRPWWEGEQGAGHDDVRRGRSRTRACTAPHSAVFASLLAPPGPPPCLGALPAWGSPPARGSPSRAAAAAPPPPGGAVGLARAACRSASARRIARRRRRRPRPRARAALLARAPRGAGRCGAAGEEVL</sequence>
<organism evidence="2 3">
    <name type="scientific">Prorocentrum cordatum</name>
    <dbReference type="NCBI Taxonomy" id="2364126"/>
    <lineage>
        <taxon>Eukaryota</taxon>
        <taxon>Sar</taxon>
        <taxon>Alveolata</taxon>
        <taxon>Dinophyceae</taxon>
        <taxon>Prorocentrales</taxon>
        <taxon>Prorocentraceae</taxon>
        <taxon>Prorocentrum</taxon>
    </lineage>
</organism>